<evidence type="ECO:0000256" key="1">
    <source>
        <dbReference type="SAM" id="MobiDB-lite"/>
    </source>
</evidence>
<dbReference type="EMBL" id="JAKZBV010000002">
    <property type="protein sequence ID" value="MCH6472512.1"/>
    <property type="molecule type" value="Genomic_DNA"/>
</dbReference>
<dbReference type="InterPro" id="IPR036390">
    <property type="entry name" value="WH_DNA-bd_sf"/>
</dbReference>
<dbReference type="Pfam" id="PF12840">
    <property type="entry name" value="HTH_20"/>
    <property type="match status" value="1"/>
</dbReference>
<dbReference type="InterPro" id="IPR036388">
    <property type="entry name" value="WH-like_DNA-bd_sf"/>
</dbReference>
<organism evidence="2 3">
    <name type="scientific">Sinomonas terrae</name>
    <dbReference type="NCBI Taxonomy" id="2908838"/>
    <lineage>
        <taxon>Bacteria</taxon>
        <taxon>Bacillati</taxon>
        <taxon>Actinomycetota</taxon>
        <taxon>Actinomycetes</taxon>
        <taxon>Micrococcales</taxon>
        <taxon>Micrococcaceae</taxon>
        <taxon>Sinomonas</taxon>
    </lineage>
</organism>
<proteinExistence type="predicted"/>
<dbReference type="Gene3D" id="1.10.10.10">
    <property type="entry name" value="Winged helix-like DNA-binding domain superfamily/Winged helix DNA-binding domain"/>
    <property type="match status" value="1"/>
</dbReference>
<keyword evidence="3" id="KW-1185">Reference proteome</keyword>
<gene>
    <name evidence="2" type="ORF">L0M17_21545</name>
</gene>
<evidence type="ECO:0000313" key="2">
    <source>
        <dbReference type="EMBL" id="MCH6472512.1"/>
    </source>
</evidence>
<sequence length="232" mass="23970">MKNSAAVPLGPASAATAPARPLSTARAAILDRLRSKRSPATVEELARETGQHPNTVREHLEALTLEGLATRSAAAARGRGRPAMLYQASEAPEGSAQYAALAAMLAGEIERLAPDPVGAGREAGVRWAQETFGPSAGPVSADDARRRVLAELERLGFGVEDAGGPTVRLVTCPLLSAARAHSGVVCAVHAGLVEEALRLLGRDDIPSRLEPFAEPGACLLTLGDPAPAEGTR</sequence>
<accession>A0ABS9U818</accession>
<comment type="caution">
    <text evidence="2">The sequence shown here is derived from an EMBL/GenBank/DDBJ whole genome shotgun (WGS) entry which is preliminary data.</text>
</comment>
<name>A0ABS9U818_9MICC</name>
<reference evidence="2 3" key="1">
    <citation type="submission" date="2022-03" db="EMBL/GenBank/DDBJ databases">
        <title>Sinomonas sp. isolated from a soil.</title>
        <authorList>
            <person name="Han J."/>
            <person name="Kim D.-U."/>
        </authorList>
    </citation>
    <scope>NUCLEOTIDE SEQUENCE [LARGE SCALE GENOMIC DNA]</scope>
    <source>
        <strain evidence="2 3">5-5</strain>
    </source>
</reference>
<dbReference type="RefSeq" id="WP_241056684.1">
    <property type="nucleotide sequence ID" value="NZ_JAKZBV010000002.1"/>
</dbReference>
<dbReference type="Proteomes" id="UP001202922">
    <property type="component" value="Unassembled WGS sequence"/>
</dbReference>
<dbReference type="InterPro" id="IPR011991">
    <property type="entry name" value="ArsR-like_HTH"/>
</dbReference>
<feature type="region of interest" description="Disordered" evidence="1">
    <location>
        <begin position="1"/>
        <end position="21"/>
    </location>
</feature>
<dbReference type="SUPFAM" id="SSF46785">
    <property type="entry name" value="Winged helix' DNA-binding domain"/>
    <property type="match status" value="1"/>
</dbReference>
<protein>
    <submittedName>
        <fullName evidence="2">Helix-turn-helix domain-containing protein</fullName>
    </submittedName>
</protein>
<evidence type="ECO:0000313" key="3">
    <source>
        <dbReference type="Proteomes" id="UP001202922"/>
    </source>
</evidence>
<dbReference type="CDD" id="cd00090">
    <property type="entry name" value="HTH_ARSR"/>
    <property type="match status" value="1"/>
</dbReference>